<dbReference type="OrthoDB" id="1001765at2759"/>
<dbReference type="InterPro" id="IPR012347">
    <property type="entry name" value="Ferritin-like"/>
</dbReference>
<dbReference type="EMBL" id="EQ962656">
    <property type="protein sequence ID" value="EED16603.1"/>
    <property type="molecule type" value="Genomic_DNA"/>
</dbReference>
<dbReference type="PANTHER" id="PTHR31694">
    <property type="entry name" value="DESICCATION-LIKE PROTEIN"/>
    <property type="match status" value="1"/>
</dbReference>
<evidence type="ECO:0008006" key="4">
    <source>
        <dbReference type="Google" id="ProtNLM"/>
    </source>
</evidence>
<sequence>MYIFTIKFPVLHSFYTSSIFTNSNIFLRYNGGPFLISLLDTLFIGASHLFHSLYLHGDFSVLSFIMMISVYRAVLACALVLSGATNVLSFPLAARQSAITDVDILQFALTLEHLENTFYKQALAKFTEVEFIAAGFDENFVKNLNFVAHDEEQHVVFLETAIKQAGATPVAACQYNFPITDVTSFVNLATVLEGVGVSAYLGAATAISSKEILNVAAAITVSEGLHQAIQRASLLDVVSANIAGTPLTPNAIFTIASSFITACPSTNAALPFKAFPAIAVNGIPNPAQAIPVNTVASLAMPGPNPPAIPATAFVTFVSGIDIISVPAQVVNGAIAVTIPPQASGQIFGLLTTESLTGTGTLLDETKVIAGPAIMEIQPASPSIDFTVL</sequence>
<dbReference type="InterPro" id="IPR009078">
    <property type="entry name" value="Ferritin-like_SF"/>
</dbReference>
<dbReference type="SUPFAM" id="SSF47240">
    <property type="entry name" value="Ferritin-like"/>
    <property type="match status" value="1"/>
</dbReference>
<evidence type="ECO:0000256" key="1">
    <source>
        <dbReference type="SAM" id="Phobius"/>
    </source>
</evidence>
<feature type="transmembrane region" description="Helical" evidence="1">
    <location>
        <begin position="34"/>
        <end position="54"/>
    </location>
</feature>
<dbReference type="InParanoid" id="B8MEH6"/>
<dbReference type="OMA" id="TCFRENV"/>
<dbReference type="Gene3D" id="1.20.1260.10">
    <property type="match status" value="1"/>
</dbReference>
<keyword evidence="1" id="KW-0812">Transmembrane</keyword>
<dbReference type="Proteomes" id="UP000001745">
    <property type="component" value="Unassembled WGS sequence"/>
</dbReference>
<dbReference type="GeneID" id="8103651"/>
<keyword evidence="1" id="KW-0472">Membrane</keyword>
<organism evidence="2 3">
    <name type="scientific">Talaromyces stipitatus (strain ATCC 10500 / CBS 375.48 / QM 6759 / NRRL 1006)</name>
    <name type="common">Penicillium stipitatum</name>
    <dbReference type="NCBI Taxonomy" id="441959"/>
    <lineage>
        <taxon>Eukaryota</taxon>
        <taxon>Fungi</taxon>
        <taxon>Dikarya</taxon>
        <taxon>Ascomycota</taxon>
        <taxon>Pezizomycotina</taxon>
        <taxon>Eurotiomycetes</taxon>
        <taxon>Eurotiomycetidae</taxon>
        <taxon>Eurotiales</taxon>
        <taxon>Trichocomaceae</taxon>
        <taxon>Talaromyces</taxon>
        <taxon>Talaromyces sect. Talaromyces</taxon>
    </lineage>
</organism>
<evidence type="ECO:0000313" key="3">
    <source>
        <dbReference type="Proteomes" id="UP000001745"/>
    </source>
</evidence>
<dbReference type="VEuPathDB" id="FungiDB:TSTA_016780"/>
<dbReference type="HOGENOM" id="CLU_029630_0_0_1"/>
<accession>B8MEH6</accession>
<keyword evidence="1" id="KW-1133">Transmembrane helix</keyword>
<evidence type="ECO:0000313" key="2">
    <source>
        <dbReference type="EMBL" id="EED16603.1"/>
    </source>
</evidence>
<reference evidence="3" key="1">
    <citation type="journal article" date="2015" name="Genome Announc.">
        <title>Genome sequence of the AIDS-associated pathogen Penicillium marneffei (ATCC18224) and its near taxonomic relative Talaromyces stipitatus (ATCC10500).</title>
        <authorList>
            <person name="Nierman W.C."/>
            <person name="Fedorova-Abrams N.D."/>
            <person name="Andrianopoulos A."/>
        </authorList>
    </citation>
    <scope>NUCLEOTIDE SEQUENCE [LARGE SCALE GENOMIC DNA]</scope>
    <source>
        <strain evidence="3">ATCC 10500 / CBS 375.48 / QM 6759 / NRRL 1006</strain>
    </source>
</reference>
<proteinExistence type="predicted"/>
<dbReference type="Pfam" id="PF13668">
    <property type="entry name" value="Ferritin_2"/>
    <property type="match status" value="1"/>
</dbReference>
<dbReference type="PANTHER" id="PTHR31694:SF26">
    <property type="entry name" value="OS05G0151100 PROTEIN"/>
    <property type="match status" value="1"/>
</dbReference>
<name>B8MEH6_TALSN</name>
<dbReference type="InterPro" id="IPR052965">
    <property type="entry name" value="Pigment-catalase-like"/>
</dbReference>
<dbReference type="PhylomeDB" id="B8MEH6"/>
<keyword evidence="3" id="KW-1185">Reference proteome</keyword>
<dbReference type="RefSeq" id="XP_002483837.1">
    <property type="nucleotide sequence ID" value="XM_002483792.1"/>
</dbReference>
<gene>
    <name evidence="2" type="ORF">TSTA_016780</name>
</gene>
<protein>
    <recommendedName>
        <fullName evidence="4">Sexual development protein (LsdA)</fullName>
    </recommendedName>
</protein>
<dbReference type="STRING" id="441959.B8MEH6"/>
<feature type="transmembrane region" description="Helical" evidence="1">
    <location>
        <begin position="61"/>
        <end position="81"/>
    </location>
</feature>
<dbReference type="AlphaFoldDB" id="B8MEH6"/>
<dbReference type="eggNOG" id="ENOG502RXKA">
    <property type="taxonomic scope" value="Eukaryota"/>
</dbReference>